<gene>
    <name evidence="1" type="ORF">SSCSM1_271</name>
</gene>
<proteinExistence type="predicted"/>
<sequence length="72" mass="8283">MIKKGGNPSPVQVCKGLKGYNVWVYKSSTMHPDGVIRHHYKTLTAKGKYFRKCDAYSVGWDYIENQNFSHCL</sequence>
<keyword evidence="2" id="KW-1185">Reference proteome</keyword>
<organism evidence="1 2">
    <name type="scientific">Synechococcus phage S-SCSM1</name>
    <dbReference type="NCBI Taxonomy" id="2588487"/>
    <lineage>
        <taxon>Viruses</taxon>
        <taxon>Duplodnaviria</taxon>
        <taxon>Heunggongvirae</taxon>
        <taxon>Uroviricota</taxon>
        <taxon>Caudoviricetes</taxon>
        <taxon>Pantevenvirales</taxon>
        <taxon>Kyanoviridae</taxon>
        <taxon>Zhoulongquanvirus</taxon>
        <taxon>Zhoulongquanvirus esscess</taxon>
    </lineage>
</organism>
<name>A0A6M2ZJD8_9CAUD</name>
<dbReference type="Proteomes" id="UP000515683">
    <property type="component" value="Segment"/>
</dbReference>
<protein>
    <submittedName>
        <fullName evidence="1">Uncharacterized protein</fullName>
    </submittedName>
</protein>
<accession>A0A6M2ZJD8</accession>
<dbReference type="EMBL" id="MK867354">
    <property type="protein sequence ID" value="QFG06535.1"/>
    <property type="molecule type" value="Genomic_DNA"/>
</dbReference>
<reference evidence="1" key="1">
    <citation type="submission" date="2019-04" db="EMBL/GenBank/DDBJ databases">
        <title>Genomic and proteomic characterization of cyanophage S-SCSM1 provides new insights into understanding the viral gene diversity and phage-host interactions.</title>
        <authorList>
            <person name="Wang Q."/>
            <person name="Xu Y."/>
            <person name="Jiao N."/>
            <person name="Zhang R."/>
        </authorList>
    </citation>
    <scope>NUCLEOTIDE SEQUENCE [LARGE SCALE GENOMIC DNA]</scope>
</reference>
<evidence type="ECO:0000313" key="2">
    <source>
        <dbReference type="Proteomes" id="UP000515683"/>
    </source>
</evidence>
<evidence type="ECO:0000313" key="1">
    <source>
        <dbReference type="EMBL" id="QFG06535.1"/>
    </source>
</evidence>